<gene>
    <name evidence="8" type="ORF">SCODWIG_02771</name>
</gene>
<proteinExistence type="inferred from homology"/>
<keyword evidence="9" id="KW-1185">Reference proteome</keyword>
<organism evidence="8 9">
    <name type="scientific">Saccharomycodes ludwigii</name>
    <dbReference type="NCBI Taxonomy" id="36035"/>
    <lineage>
        <taxon>Eukaryota</taxon>
        <taxon>Fungi</taxon>
        <taxon>Dikarya</taxon>
        <taxon>Ascomycota</taxon>
        <taxon>Saccharomycotina</taxon>
        <taxon>Saccharomycetes</taxon>
        <taxon>Saccharomycodales</taxon>
        <taxon>Saccharomycodaceae</taxon>
        <taxon>Saccharomycodes</taxon>
    </lineage>
</organism>
<comment type="subunit">
    <text evidence="3">Interacts with the 35S, 23S and 20S pre-rRNAs and with the U3 snoRNA.</text>
</comment>
<reference evidence="9" key="1">
    <citation type="submission" date="2018-06" db="EMBL/GenBank/DDBJ databases">
        <authorList>
            <person name="Guldener U."/>
        </authorList>
    </citation>
    <scope>NUCLEOTIDE SEQUENCE [LARGE SCALE GENOMIC DNA]</scope>
    <source>
        <strain evidence="9">UTAD17</strain>
    </source>
</reference>
<dbReference type="VEuPathDB" id="FungiDB:SCODWIG_02771"/>
<dbReference type="Proteomes" id="UP000262825">
    <property type="component" value="Unassembled WGS sequence"/>
</dbReference>
<evidence type="ECO:0000256" key="3">
    <source>
        <dbReference type="ARBA" id="ARBA00011523"/>
    </source>
</evidence>
<keyword evidence="5" id="KW-0539">Nucleus</keyword>
<sequence>MVAKNKRLRTKVQAKLKQQDQNQKNQSDQNEDVIIPQEDSNKAFLYQHKDTKKLKSLKKSNDFKSQILNKTNNSGGAASLDSGSISKSSLRRRKRKLRQELKPKLNDLLVTLEEEGLVENKQHNESGSTAKSSAVLNIVEIPPNPKHIKNINDAAPFIETKKNQPSLRNQRGAQLLQKTESKRFQQVLGNKGFQSNPFESIKQIIKMKK</sequence>
<dbReference type="AlphaFoldDB" id="A0A376BA56"/>
<comment type="similarity">
    <text evidence="2">Belongs to the SLX9 family.</text>
</comment>
<evidence type="ECO:0000313" key="8">
    <source>
        <dbReference type="EMBL" id="SSD61010.1"/>
    </source>
</evidence>
<feature type="compositionally biased region" description="Low complexity" evidence="7">
    <location>
        <begin position="15"/>
        <end position="28"/>
    </location>
</feature>
<comment type="function">
    <text evidence="6">Involved in ribosome biogenesis. Required for normal pre-rRNA processing in internal transcribed spacer 1 (ITS1). May be involved in the movements of the replication forks.</text>
</comment>
<evidence type="ECO:0000256" key="2">
    <source>
        <dbReference type="ARBA" id="ARBA00011022"/>
    </source>
</evidence>
<dbReference type="EMBL" id="UFAJ01000533">
    <property type="protein sequence ID" value="SSD61010.1"/>
    <property type="molecule type" value="Genomic_DNA"/>
</dbReference>
<feature type="region of interest" description="Disordered" evidence="7">
    <location>
        <begin position="1"/>
        <end position="41"/>
    </location>
</feature>
<evidence type="ECO:0000256" key="5">
    <source>
        <dbReference type="ARBA" id="ARBA00023242"/>
    </source>
</evidence>
<dbReference type="GO" id="GO:0030688">
    <property type="term" value="C:preribosome, small subunit precursor"/>
    <property type="evidence" value="ECO:0007669"/>
    <property type="project" value="InterPro"/>
</dbReference>
<protein>
    <recommendedName>
        <fullName evidence="4">Ribosome biogenesis protein SLX9</fullName>
    </recommendedName>
</protein>
<feature type="region of interest" description="Disordered" evidence="7">
    <location>
        <begin position="67"/>
        <end position="91"/>
    </location>
</feature>
<comment type="subcellular location">
    <subcellularLocation>
        <location evidence="1">Nucleus</location>
        <location evidence="1">Nucleolus</location>
    </subcellularLocation>
</comment>
<evidence type="ECO:0000256" key="6">
    <source>
        <dbReference type="ARBA" id="ARBA00025083"/>
    </source>
</evidence>
<dbReference type="Pfam" id="PF15341">
    <property type="entry name" value="SLX9"/>
    <property type="match status" value="1"/>
</dbReference>
<feature type="compositionally biased region" description="Basic residues" evidence="7">
    <location>
        <begin position="1"/>
        <end position="14"/>
    </location>
</feature>
<dbReference type="GO" id="GO:0005730">
    <property type="term" value="C:nucleolus"/>
    <property type="evidence" value="ECO:0007669"/>
    <property type="project" value="UniProtKB-SubCell"/>
</dbReference>
<name>A0A376BA56_9ASCO</name>
<dbReference type="GO" id="GO:0030686">
    <property type="term" value="C:90S preribosome"/>
    <property type="evidence" value="ECO:0007669"/>
    <property type="project" value="InterPro"/>
</dbReference>
<dbReference type="GO" id="GO:0000462">
    <property type="term" value="P:maturation of SSU-rRNA from tricistronic rRNA transcript (SSU-rRNA, 5.8S rRNA, LSU-rRNA)"/>
    <property type="evidence" value="ECO:0007669"/>
    <property type="project" value="InterPro"/>
</dbReference>
<evidence type="ECO:0000256" key="4">
    <source>
        <dbReference type="ARBA" id="ARBA00021321"/>
    </source>
</evidence>
<accession>A0A376BA56</accession>
<evidence type="ECO:0000256" key="1">
    <source>
        <dbReference type="ARBA" id="ARBA00004604"/>
    </source>
</evidence>
<evidence type="ECO:0000256" key="7">
    <source>
        <dbReference type="SAM" id="MobiDB-lite"/>
    </source>
</evidence>
<feature type="compositionally biased region" description="Polar residues" evidence="7">
    <location>
        <begin position="67"/>
        <end position="76"/>
    </location>
</feature>
<dbReference type="OrthoDB" id="4068648at2759"/>
<evidence type="ECO:0000313" key="9">
    <source>
        <dbReference type="Proteomes" id="UP000262825"/>
    </source>
</evidence>
<dbReference type="InterPro" id="IPR028160">
    <property type="entry name" value="Slx9-like"/>
</dbReference>
<feature type="compositionally biased region" description="Low complexity" evidence="7">
    <location>
        <begin position="79"/>
        <end position="88"/>
    </location>
</feature>